<dbReference type="AlphaFoldDB" id="A0A699UT86"/>
<comment type="caution">
    <text evidence="1">The sequence shown here is derived from an EMBL/GenBank/DDBJ whole genome shotgun (WGS) entry which is preliminary data.</text>
</comment>
<sequence length="68" mass="7469">MGRLLWISGSEKGYNFSWCSMTNHGRAVLSDPSHSNTSMFSRRIFVNNCLQSAVNVAPSLRAGLDVHG</sequence>
<reference evidence="1" key="1">
    <citation type="journal article" date="2019" name="Sci. Rep.">
        <title>Draft genome of Tanacetum cinerariifolium, the natural source of mosquito coil.</title>
        <authorList>
            <person name="Yamashiro T."/>
            <person name="Shiraishi A."/>
            <person name="Satake H."/>
            <person name="Nakayama K."/>
        </authorList>
    </citation>
    <scope>NUCLEOTIDE SEQUENCE</scope>
</reference>
<gene>
    <name evidence="1" type="ORF">Tci_894973</name>
</gene>
<dbReference type="EMBL" id="BKCJ011341635">
    <property type="protein sequence ID" value="GFD23004.1"/>
    <property type="molecule type" value="Genomic_DNA"/>
</dbReference>
<accession>A0A699UT86</accession>
<proteinExistence type="predicted"/>
<name>A0A699UT86_TANCI</name>
<protein>
    <submittedName>
        <fullName evidence="1">Uncharacterized protein</fullName>
    </submittedName>
</protein>
<organism evidence="1">
    <name type="scientific">Tanacetum cinerariifolium</name>
    <name type="common">Dalmatian daisy</name>
    <name type="synonym">Chrysanthemum cinerariifolium</name>
    <dbReference type="NCBI Taxonomy" id="118510"/>
    <lineage>
        <taxon>Eukaryota</taxon>
        <taxon>Viridiplantae</taxon>
        <taxon>Streptophyta</taxon>
        <taxon>Embryophyta</taxon>
        <taxon>Tracheophyta</taxon>
        <taxon>Spermatophyta</taxon>
        <taxon>Magnoliopsida</taxon>
        <taxon>eudicotyledons</taxon>
        <taxon>Gunneridae</taxon>
        <taxon>Pentapetalae</taxon>
        <taxon>asterids</taxon>
        <taxon>campanulids</taxon>
        <taxon>Asterales</taxon>
        <taxon>Asteraceae</taxon>
        <taxon>Asteroideae</taxon>
        <taxon>Anthemideae</taxon>
        <taxon>Anthemidinae</taxon>
        <taxon>Tanacetum</taxon>
    </lineage>
</organism>
<evidence type="ECO:0000313" key="1">
    <source>
        <dbReference type="EMBL" id="GFD23004.1"/>
    </source>
</evidence>